<feature type="active site" description="Charge relay system" evidence="5">
    <location>
        <position position="277"/>
    </location>
</feature>
<dbReference type="Proteomes" id="UP000408764">
    <property type="component" value="Unassembled WGS sequence"/>
</dbReference>
<evidence type="ECO:0000256" key="2">
    <source>
        <dbReference type="ARBA" id="ARBA00022670"/>
    </source>
</evidence>
<dbReference type="PRINTS" id="PR00723">
    <property type="entry name" value="SUBTILISIN"/>
</dbReference>
<comment type="caution">
    <text evidence="8">The sequence shown here is derived from an EMBL/GenBank/DDBJ whole genome shotgun (WGS) entry which is preliminary data.</text>
</comment>
<feature type="active site" description="Charge relay system" evidence="5">
    <location>
        <position position="344"/>
    </location>
</feature>
<protein>
    <submittedName>
        <fullName evidence="8">S8 family serine peptidase</fullName>
    </submittedName>
</protein>
<evidence type="ECO:0000256" key="5">
    <source>
        <dbReference type="PROSITE-ProRule" id="PRU01240"/>
    </source>
</evidence>
<keyword evidence="2 5" id="KW-0645">Protease</keyword>
<reference evidence="8 9" key="1">
    <citation type="submission" date="2019-08" db="EMBL/GenBank/DDBJ databases">
        <title>Pseudomonas haemolytica sp. nov. isolated from raw milk and skim milk concentrate.</title>
        <authorList>
            <person name="Hofmann K."/>
            <person name="Huptas C."/>
            <person name="Doll E."/>
            <person name="Scherer S."/>
            <person name="Wenning M."/>
        </authorList>
    </citation>
    <scope>NUCLEOTIDE SEQUENCE [LARGE SCALE GENOMIC DNA]</scope>
    <source>
        <strain evidence="8 9">DSM 108987</strain>
    </source>
</reference>
<dbReference type="AlphaFoldDB" id="A0A5P1DHL9"/>
<evidence type="ECO:0000313" key="8">
    <source>
        <dbReference type="EMBL" id="MRJ39139.1"/>
    </source>
</evidence>
<organism evidence="8 9">
    <name type="scientific">Pseudomonas haemolytica</name>
    <dbReference type="NCBI Taxonomy" id="2600065"/>
    <lineage>
        <taxon>Bacteria</taxon>
        <taxon>Pseudomonadati</taxon>
        <taxon>Pseudomonadota</taxon>
        <taxon>Gammaproteobacteria</taxon>
        <taxon>Pseudomonadales</taxon>
        <taxon>Pseudomonadaceae</taxon>
        <taxon>Pseudomonas</taxon>
    </lineage>
</organism>
<dbReference type="PROSITE" id="PS51892">
    <property type="entry name" value="SUBTILASE"/>
    <property type="match status" value="1"/>
</dbReference>
<feature type="active site" description="Charge relay system" evidence="5">
    <location>
        <position position="516"/>
    </location>
</feature>
<dbReference type="Gene3D" id="3.40.50.200">
    <property type="entry name" value="Peptidase S8/S53 domain"/>
    <property type="match status" value="1"/>
</dbReference>
<evidence type="ECO:0000256" key="1">
    <source>
        <dbReference type="ARBA" id="ARBA00011073"/>
    </source>
</evidence>
<dbReference type="Pfam" id="PF00082">
    <property type="entry name" value="Peptidase_S8"/>
    <property type="match status" value="1"/>
</dbReference>
<feature type="domain" description="Peptidase S8/S53" evidence="7">
    <location>
        <begin position="271"/>
        <end position="544"/>
    </location>
</feature>
<dbReference type="GO" id="GO:0005615">
    <property type="term" value="C:extracellular space"/>
    <property type="evidence" value="ECO:0007669"/>
    <property type="project" value="TreeGrafter"/>
</dbReference>
<proteinExistence type="inferred from homology"/>
<gene>
    <name evidence="8" type="ORF">FRT59_19495</name>
</gene>
<keyword evidence="6" id="KW-0732">Signal</keyword>
<keyword evidence="3 5" id="KW-0378">Hydrolase</keyword>
<sequence>MRQRCVVTLACALGATPGAPAFAVDASTIGQPDKVSAFRATRGELPDTLVSYVATHAESRLLDRATYPAAHEVSAQAMIELLCGTKQPGYEEVWREQNGLSGAFDMQSPMGEQVYALSWPACFYISDKPGEFVVQPNRLLSSKFVERIGRAGSAREMQQYFQRADVNQVRPGETVPLSFSTQPVTFIPKGDRADFEREVVALAVKPDGVSITAAMKVSAKPKLADEIVTAVSDAGVALPDCVGSAAPFDPARIRQVLSLLSRDYKKPRSPVTVAVLDNGFSAAHLKDGELAFASKFPKRLFLLSERENGGNEELESPVPISDSVSLESVISLADVKAPRSVAGHGTHVTGLVIGGPWMDPVSSLFAINDQESWLHLRIIPLSAGTRQVSRMALNEAIFRVGLGKPQIVNMSVRYGSTQDLRLNKVISDNREILFVVAAGNDARDVNSRLGNDTAFVPASLGGDKNENVISVAAENGNGFLTPFSNYSDSRVDIAALGCNVESSLDGEQVEMLSGTSQATALVSFAATLLARHGLSAVGIKRRLLTSGDLLEGVLRFDNGNLRTLPMTDKSRPQIYSRSRINLEKALMFHQDYLRIRVKDGGSGDTSKKEVELLGDLQVQGAIDCGVETDGQHVFALKRSASGGLWCFRHDQLTPFLASPGEDFRLVVEVRSELKIPAGEVSRYKKGQTFEVAMADLQEFIRSDTYMRGF</sequence>
<dbReference type="PANTHER" id="PTHR43806">
    <property type="entry name" value="PEPTIDASE S8"/>
    <property type="match status" value="1"/>
</dbReference>
<name>A0A5P1DHL9_9PSED</name>
<comment type="similarity">
    <text evidence="1 5">Belongs to the peptidase S8 family.</text>
</comment>
<accession>A0A5P1DHL9</accession>
<evidence type="ECO:0000313" key="9">
    <source>
        <dbReference type="Proteomes" id="UP000408764"/>
    </source>
</evidence>
<dbReference type="PANTHER" id="PTHR43806:SF11">
    <property type="entry name" value="CEREVISIN-RELATED"/>
    <property type="match status" value="1"/>
</dbReference>
<dbReference type="GO" id="GO:0004252">
    <property type="term" value="F:serine-type endopeptidase activity"/>
    <property type="evidence" value="ECO:0007669"/>
    <property type="project" value="UniProtKB-UniRule"/>
</dbReference>
<dbReference type="EMBL" id="VOIW01000005">
    <property type="protein sequence ID" value="MRJ39139.1"/>
    <property type="molecule type" value="Genomic_DNA"/>
</dbReference>
<dbReference type="InterPro" id="IPR015500">
    <property type="entry name" value="Peptidase_S8_subtilisin-rel"/>
</dbReference>
<dbReference type="InterPro" id="IPR000209">
    <property type="entry name" value="Peptidase_S8/S53_dom"/>
</dbReference>
<dbReference type="GO" id="GO:0006508">
    <property type="term" value="P:proteolysis"/>
    <property type="evidence" value="ECO:0007669"/>
    <property type="project" value="UniProtKB-KW"/>
</dbReference>
<feature type="chain" id="PRO_5024274562" evidence="6">
    <location>
        <begin position="24"/>
        <end position="709"/>
    </location>
</feature>
<feature type="signal peptide" evidence="6">
    <location>
        <begin position="1"/>
        <end position="23"/>
    </location>
</feature>
<evidence type="ECO:0000256" key="4">
    <source>
        <dbReference type="ARBA" id="ARBA00022825"/>
    </source>
</evidence>
<dbReference type="OrthoDB" id="9790784at2"/>
<evidence type="ECO:0000256" key="3">
    <source>
        <dbReference type="ARBA" id="ARBA00022801"/>
    </source>
</evidence>
<dbReference type="InterPro" id="IPR050131">
    <property type="entry name" value="Peptidase_S8_subtilisin-like"/>
</dbReference>
<dbReference type="SUPFAM" id="SSF52743">
    <property type="entry name" value="Subtilisin-like"/>
    <property type="match status" value="1"/>
</dbReference>
<dbReference type="InterPro" id="IPR036852">
    <property type="entry name" value="Peptidase_S8/S53_dom_sf"/>
</dbReference>
<evidence type="ECO:0000256" key="6">
    <source>
        <dbReference type="SAM" id="SignalP"/>
    </source>
</evidence>
<keyword evidence="4 5" id="KW-0720">Serine protease</keyword>
<evidence type="ECO:0000259" key="7">
    <source>
        <dbReference type="Pfam" id="PF00082"/>
    </source>
</evidence>